<dbReference type="EMBL" id="KV878989">
    <property type="protein sequence ID" value="OJJ95465.1"/>
    <property type="molecule type" value="Genomic_DNA"/>
</dbReference>
<accession>A0A1L9WH66</accession>
<evidence type="ECO:0000313" key="2">
    <source>
        <dbReference type="EMBL" id="OJJ95465.1"/>
    </source>
</evidence>
<proteinExistence type="predicted"/>
<dbReference type="AlphaFoldDB" id="A0A1L9WH66"/>
<evidence type="ECO:0000313" key="3">
    <source>
        <dbReference type="Proteomes" id="UP000184546"/>
    </source>
</evidence>
<dbReference type="RefSeq" id="XP_020051805.1">
    <property type="nucleotide sequence ID" value="XM_020204000.1"/>
</dbReference>
<sequence>MDEVYLRMSINAYTPTGFYDNSPEAMLQDRLNDAAIALHRILSRTNIHFGIFGGYAIGVLGGLRESKDIDCIASISKQQILAILDGHDGFVAIPQGRQDYVAFLWSGRPDRSHAVLVEIFCEQFTGAQYTMQGVQASLRTVNGQRLGAGQASFLDPFYLFKGKLRAAATRSKFHDSADLRWLADRFGNLIQTRHGELNLQYIGLALKRYPELELRFGRIGVDLARAKEAARDLDPSRLPAPAPGDVQRGLLG</sequence>
<gene>
    <name evidence="2" type="ORF">ASPACDRAFT_64374</name>
</gene>
<dbReference type="Proteomes" id="UP000184546">
    <property type="component" value="Unassembled WGS sequence"/>
</dbReference>
<dbReference type="OMA" id="QTRQDYV"/>
<dbReference type="OrthoDB" id="3259529at2759"/>
<evidence type="ECO:0000256" key="1">
    <source>
        <dbReference type="SAM" id="MobiDB-lite"/>
    </source>
</evidence>
<organism evidence="2 3">
    <name type="scientific">Aspergillus aculeatus (strain ATCC 16872 / CBS 172.66 / WB 5094)</name>
    <dbReference type="NCBI Taxonomy" id="690307"/>
    <lineage>
        <taxon>Eukaryota</taxon>
        <taxon>Fungi</taxon>
        <taxon>Dikarya</taxon>
        <taxon>Ascomycota</taxon>
        <taxon>Pezizomycotina</taxon>
        <taxon>Eurotiomycetes</taxon>
        <taxon>Eurotiomycetidae</taxon>
        <taxon>Eurotiales</taxon>
        <taxon>Aspergillaceae</taxon>
        <taxon>Aspergillus</taxon>
        <taxon>Aspergillus subgen. Circumdati</taxon>
    </lineage>
</organism>
<dbReference type="VEuPathDB" id="FungiDB:ASPACDRAFT_64374"/>
<name>A0A1L9WH66_ASPA1</name>
<protein>
    <submittedName>
        <fullName evidence="2">Uncharacterized protein</fullName>
    </submittedName>
</protein>
<keyword evidence="3" id="KW-1185">Reference proteome</keyword>
<feature type="region of interest" description="Disordered" evidence="1">
    <location>
        <begin position="232"/>
        <end position="252"/>
    </location>
</feature>
<reference evidence="3" key="1">
    <citation type="journal article" date="2017" name="Genome Biol.">
        <title>Comparative genomics reveals high biological diversity and specific adaptations in the industrially and medically important fungal genus Aspergillus.</title>
        <authorList>
            <person name="de Vries R.P."/>
            <person name="Riley R."/>
            <person name="Wiebenga A."/>
            <person name="Aguilar-Osorio G."/>
            <person name="Amillis S."/>
            <person name="Uchima C.A."/>
            <person name="Anderluh G."/>
            <person name="Asadollahi M."/>
            <person name="Askin M."/>
            <person name="Barry K."/>
            <person name="Battaglia E."/>
            <person name="Bayram O."/>
            <person name="Benocci T."/>
            <person name="Braus-Stromeyer S.A."/>
            <person name="Caldana C."/>
            <person name="Canovas D."/>
            <person name="Cerqueira G.C."/>
            <person name="Chen F."/>
            <person name="Chen W."/>
            <person name="Choi C."/>
            <person name="Clum A."/>
            <person name="Dos Santos R.A."/>
            <person name="Damasio A.R."/>
            <person name="Diallinas G."/>
            <person name="Emri T."/>
            <person name="Fekete E."/>
            <person name="Flipphi M."/>
            <person name="Freyberg S."/>
            <person name="Gallo A."/>
            <person name="Gournas C."/>
            <person name="Habgood R."/>
            <person name="Hainaut M."/>
            <person name="Harispe M.L."/>
            <person name="Henrissat B."/>
            <person name="Hilden K.S."/>
            <person name="Hope R."/>
            <person name="Hossain A."/>
            <person name="Karabika E."/>
            <person name="Karaffa L."/>
            <person name="Karanyi Z."/>
            <person name="Krasevec N."/>
            <person name="Kuo A."/>
            <person name="Kusch H."/>
            <person name="LaButti K."/>
            <person name="Lagendijk E.L."/>
            <person name="Lapidus A."/>
            <person name="Levasseur A."/>
            <person name="Lindquist E."/>
            <person name="Lipzen A."/>
            <person name="Logrieco A.F."/>
            <person name="MacCabe A."/>
            <person name="Maekelae M.R."/>
            <person name="Malavazi I."/>
            <person name="Melin P."/>
            <person name="Meyer V."/>
            <person name="Mielnichuk N."/>
            <person name="Miskei M."/>
            <person name="Molnar A.P."/>
            <person name="Mule G."/>
            <person name="Ngan C.Y."/>
            <person name="Orejas M."/>
            <person name="Orosz E."/>
            <person name="Ouedraogo J.P."/>
            <person name="Overkamp K.M."/>
            <person name="Park H.-S."/>
            <person name="Perrone G."/>
            <person name="Piumi F."/>
            <person name="Punt P.J."/>
            <person name="Ram A.F."/>
            <person name="Ramon A."/>
            <person name="Rauscher S."/>
            <person name="Record E."/>
            <person name="Riano-Pachon D.M."/>
            <person name="Robert V."/>
            <person name="Roehrig J."/>
            <person name="Ruller R."/>
            <person name="Salamov A."/>
            <person name="Salih N.S."/>
            <person name="Samson R.A."/>
            <person name="Sandor E."/>
            <person name="Sanguinetti M."/>
            <person name="Schuetze T."/>
            <person name="Sepcic K."/>
            <person name="Shelest E."/>
            <person name="Sherlock G."/>
            <person name="Sophianopoulou V."/>
            <person name="Squina F.M."/>
            <person name="Sun H."/>
            <person name="Susca A."/>
            <person name="Todd R.B."/>
            <person name="Tsang A."/>
            <person name="Unkles S.E."/>
            <person name="van de Wiele N."/>
            <person name="van Rossen-Uffink D."/>
            <person name="Oliveira J.V."/>
            <person name="Vesth T.C."/>
            <person name="Visser J."/>
            <person name="Yu J.-H."/>
            <person name="Zhou M."/>
            <person name="Andersen M.R."/>
            <person name="Archer D.B."/>
            <person name="Baker S.E."/>
            <person name="Benoit I."/>
            <person name="Brakhage A.A."/>
            <person name="Braus G.H."/>
            <person name="Fischer R."/>
            <person name="Frisvad J.C."/>
            <person name="Goldman G.H."/>
            <person name="Houbraken J."/>
            <person name="Oakley B."/>
            <person name="Pocsi I."/>
            <person name="Scazzocchio C."/>
            <person name="Seiboth B."/>
            <person name="vanKuyk P.A."/>
            <person name="Wortman J."/>
            <person name="Dyer P.S."/>
            <person name="Grigoriev I.V."/>
        </authorList>
    </citation>
    <scope>NUCLEOTIDE SEQUENCE [LARGE SCALE GENOMIC DNA]</scope>
    <source>
        <strain evidence="3">ATCC 16872 / CBS 172.66 / WB 5094</strain>
    </source>
</reference>
<dbReference type="GeneID" id="30977814"/>